<gene>
    <name evidence="3" type="ORF">HOP12_02775</name>
</gene>
<feature type="domain" description="Bacterial repeat" evidence="2">
    <location>
        <begin position="649"/>
        <end position="717"/>
    </location>
</feature>
<feature type="chain" id="PRO_5032499431" description="Bacterial repeat domain-containing protein" evidence="1">
    <location>
        <begin position="29"/>
        <end position="1906"/>
    </location>
</feature>
<feature type="domain" description="Bacterial repeat" evidence="2">
    <location>
        <begin position="1560"/>
        <end position="1632"/>
    </location>
</feature>
<feature type="domain" description="Bacterial repeat" evidence="2">
    <location>
        <begin position="868"/>
        <end position="938"/>
    </location>
</feature>
<dbReference type="SUPFAM" id="SSF49899">
    <property type="entry name" value="Concanavalin A-like lectins/glucanases"/>
    <property type="match status" value="4"/>
</dbReference>
<sequence length="1906" mass="199542">MHSHARLRRLIASIVTSGGVLFAATAFAQTKFPIVVMRADSATGVTHHPIPGAASPWQDVRQNYDGALSGFDGTLATGWRGNGTIASPYRLEFSGTGDRVSIPAGAISELQTLQPVTAMMWFKTDQNFPDSRIQYLLQWLQTGGAGMAISTQNGKLMVYLNPWTEVAALQPNSWYHVAVAKTADSVFVYLNGALQLSAASTLNGTQTTPFSIGASVYRFLDGSGTYDDYWTGSISHVEVWRGALSGPEVLSRFSADQAIYLPNPPLPTPARALQLRADQANGTGPFGIPGAGSPWVDLTAPSSNATLLNFAGNPGSGWAGAGVIGDPYRLRYDGTNDLVRLPAGAVTELLNTNAMSAELWVRTGAEVTSNQYWLEWLESYALVTGMTIFTENGQLAVYNGRPNFVNVASVQPHTWYHVVVAKQPGEWRVYVNGVRVSTSAIPNMGEPNSEVAIGASIFRGPGQHGEYLNGSVGQVTFWNGALDDSGALAAFNADRAIYESYQLAASATPGGSITPAGTSLVAQHGARNYAIAPAPHFQLVDVQVDGVSVGTVTTYDFTNVVANHTIHAIFAPITYVITASAGANGSIAPAGSVAVNEAANQSFTITSAVGHHIADVLVDGASVGTPTSYTFTNVTAPHTISVSFAINLYPLTVNVVGNGTVTRLPSQASYAHGTVVQLTANPASGSGFAGWSGDTATTANPLSLTLVGARTLTATFSPLHTITASAGANGSISPSGAVPVAEGTSPVFTMLPAAGYHVLDVLVDGVSVGAPTSYTFTNVAANHTISVSFEINSYTLDVTTIGSGSVVRVPDRPLYTHATLIDLSATAITGWHLRAWSGDASGNANPLTVTMNANKAVTATFAPDTFVIAATAGGGGSIVPGGNVQVTFGASPLFTITPNAGYHVLDVLVDGASVGAVTSHTFNNVTAPHTIAASFQINSYPITASAGPNGSIAPTGQVQVPHASAQAFTITPATGYHVLDVLVDGVSVGAVTAYSFTNVTEPHTIAASFAINIYSITASAGANGAIAPLGATAVPHGGSVSYTITPDSSYRVRELKVDGVSVAGGTSFQFSNVTASHTIVASFSPTPYPVVVMRADSANGAGPYGAPFNGSPWQDLRNNHDALVQNFLPNSLGSGWTGNGTLGDPHRLELTGHEERALIPAGSIPELQEMKPATASVWFQTDFDGADPTLRYLIEWLAPGDRGLAIIVRDGKLIVWLGAFVEVATLQPHRWYHVTFAKELDESRVYVNGQRVFTGGDPWLGTQVTPVGIGTSVYRIIDGFPNFYGDYYDGAISHVEIWRGALNDSEALARFAADSSRYLPNPVVPAAPTRLVHLRADQANGAAAYPVPGATSPWLDLAGAPTHATLTNFGGTTTSGWQGAGGTGDPSRLRFDGTNDVVTLAPRAISELLPPTAATSELWFRTPANVTTEQTLMEWLESFERAPGMSIEYQNAQLRVFLDHPGWEPIGAVQPNTWYHVAVAKQPGEVRVYLNGVRTLTSSWATFGDQGSQVGIGASIWRGLSQHGEYFAGDLGQVTIWNGAFDDAAANASFLADRDRFFRYQIVASAGAGGSVTPGDTNRVLQHSNVNYTITPQPGFAISGVEVDGTPVGAVSSYAFNDVTANHKLSATFVRIGYPIVASAGPGGSIAPAGTVVVAIGGNQSFTITPTDTFVLANVRVDGASVGTPSGYSFTNVLADHTIEASFRRLDLIPPTVTVTKPDGGELYLVNSQVPIRWTANDDVKLGSFALHYSTNNGGSWLPIASGLADTARTFAWTSPATASTQMRVRVTAADSAGNVALDASNAPFEVRAGAVGVAGAPRVLALSGFRPNPAVRDFRVWFSLPQAGAARLELIDVNGRVMRSTEVGGMGPGTHSVDFGTEGRLAAGLYLVRLTHDDRSLLTRAVVMP</sequence>
<protein>
    <recommendedName>
        <fullName evidence="2">Bacterial repeat domain-containing protein</fullName>
    </recommendedName>
</protein>
<comment type="caution">
    <text evidence="3">The sequence shown here is derived from an EMBL/GenBank/DDBJ whole genome shotgun (WGS) entry which is preliminary data.</text>
</comment>
<evidence type="ECO:0000259" key="2">
    <source>
        <dbReference type="Pfam" id="PF18998"/>
    </source>
</evidence>
<organism evidence="3 4">
    <name type="scientific">Eiseniibacteriota bacterium</name>
    <dbReference type="NCBI Taxonomy" id="2212470"/>
    <lineage>
        <taxon>Bacteria</taxon>
        <taxon>Candidatus Eiseniibacteriota</taxon>
    </lineage>
</organism>
<dbReference type="InterPro" id="IPR013320">
    <property type="entry name" value="ConA-like_dom_sf"/>
</dbReference>
<reference evidence="3 4" key="1">
    <citation type="submission" date="2020-04" db="EMBL/GenBank/DDBJ databases">
        <title>Metagenomic profiling of ammonia- and methane-oxidizing microorganisms in a Dutch drinking water treatment plant.</title>
        <authorList>
            <person name="Poghosyan L."/>
            <person name="Leucker S."/>
        </authorList>
    </citation>
    <scope>NUCLEOTIDE SEQUENCE [LARGE SCALE GENOMIC DNA]</scope>
    <source>
        <strain evidence="3">S-RSF-IL-03</strain>
    </source>
</reference>
<accession>A0A849SKI3</accession>
<feature type="signal peptide" evidence="1">
    <location>
        <begin position="1"/>
        <end position="28"/>
    </location>
</feature>
<dbReference type="Gene3D" id="2.60.120.200">
    <property type="match status" value="4"/>
</dbReference>
<evidence type="ECO:0000313" key="3">
    <source>
        <dbReference type="EMBL" id="NOT33074.1"/>
    </source>
</evidence>
<evidence type="ECO:0000256" key="1">
    <source>
        <dbReference type="SAM" id="SignalP"/>
    </source>
</evidence>
<proteinExistence type="predicted"/>
<dbReference type="Pfam" id="PF18998">
    <property type="entry name" value="Flg_new_2"/>
    <property type="match status" value="6"/>
</dbReference>
<feature type="domain" description="Bacterial repeat" evidence="2">
    <location>
        <begin position="721"/>
        <end position="792"/>
    </location>
</feature>
<dbReference type="EMBL" id="JABFRW010000028">
    <property type="protein sequence ID" value="NOT33074.1"/>
    <property type="molecule type" value="Genomic_DNA"/>
</dbReference>
<evidence type="ECO:0000313" key="4">
    <source>
        <dbReference type="Proteomes" id="UP000580839"/>
    </source>
</evidence>
<keyword evidence="1" id="KW-0732">Signal</keyword>
<dbReference type="Proteomes" id="UP000580839">
    <property type="component" value="Unassembled WGS sequence"/>
</dbReference>
<dbReference type="Pfam" id="PF13385">
    <property type="entry name" value="Laminin_G_3"/>
    <property type="match status" value="4"/>
</dbReference>
<dbReference type="Gene3D" id="2.60.40.10">
    <property type="entry name" value="Immunoglobulins"/>
    <property type="match status" value="1"/>
</dbReference>
<dbReference type="InterPro" id="IPR013783">
    <property type="entry name" value="Ig-like_fold"/>
</dbReference>
<feature type="domain" description="Bacterial repeat" evidence="2">
    <location>
        <begin position="794"/>
        <end position="864"/>
    </location>
</feature>
<feature type="domain" description="Bacterial repeat" evidence="2">
    <location>
        <begin position="1014"/>
        <end position="1085"/>
    </location>
</feature>
<name>A0A849SKI3_UNCEI</name>
<dbReference type="InterPro" id="IPR044060">
    <property type="entry name" value="Bacterial_rp_domain"/>
</dbReference>